<dbReference type="GO" id="GO:0008168">
    <property type="term" value="F:methyltransferase activity"/>
    <property type="evidence" value="ECO:0007669"/>
    <property type="project" value="UniProtKB-KW"/>
</dbReference>
<accession>A0ABT5AP22</accession>
<dbReference type="EMBL" id="JAQMUH010000005">
    <property type="protein sequence ID" value="MDB9538100.1"/>
    <property type="molecule type" value="Genomic_DNA"/>
</dbReference>
<evidence type="ECO:0000313" key="2">
    <source>
        <dbReference type="Proteomes" id="UP001212499"/>
    </source>
</evidence>
<feature type="non-terminal residue" evidence="1">
    <location>
        <position position="128"/>
    </location>
</feature>
<gene>
    <name evidence="1" type="ORF">PN457_00185</name>
</gene>
<keyword evidence="2" id="KW-1185">Reference proteome</keyword>
<dbReference type="GO" id="GO:0032259">
    <property type="term" value="P:methylation"/>
    <property type="evidence" value="ECO:0007669"/>
    <property type="project" value="UniProtKB-KW"/>
</dbReference>
<keyword evidence="1" id="KW-0489">Methyltransferase</keyword>
<reference evidence="1 2" key="1">
    <citation type="submission" date="2023-01" db="EMBL/GenBank/DDBJ databases">
        <title>Genomes from the Australian National Cyanobacteria Reference Collection.</title>
        <authorList>
            <person name="Willis A."/>
            <person name="Lee E.M.F."/>
        </authorList>
    </citation>
    <scope>NUCLEOTIDE SEQUENCE [LARGE SCALE GENOMIC DNA]</scope>
    <source>
        <strain evidence="1 2">CS-1033</strain>
    </source>
</reference>
<name>A0ABT5AP22_9CYAN</name>
<evidence type="ECO:0000313" key="1">
    <source>
        <dbReference type="EMBL" id="MDB9538100.1"/>
    </source>
</evidence>
<organism evidence="1 2">
    <name type="scientific">Anabaenopsis arnoldii</name>
    <dbReference type="NCBI Taxonomy" id="2152938"/>
    <lineage>
        <taxon>Bacteria</taxon>
        <taxon>Bacillati</taxon>
        <taxon>Cyanobacteriota</taxon>
        <taxon>Cyanophyceae</taxon>
        <taxon>Nostocales</taxon>
        <taxon>Nodulariaceae</taxon>
        <taxon>Anabaenopsis</taxon>
    </lineage>
</organism>
<protein>
    <submittedName>
        <fullName evidence="1">N-6 DNA methylase</fullName>
    </submittedName>
</protein>
<keyword evidence="1" id="KW-0808">Transferase</keyword>
<dbReference type="Proteomes" id="UP001212499">
    <property type="component" value="Unassembled WGS sequence"/>
</dbReference>
<proteinExistence type="predicted"/>
<comment type="caution">
    <text evidence="1">The sequence shown here is derived from an EMBL/GenBank/DDBJ whole genome shotgun (WGS) entry which is preliminary data.</text>
</comment>
<sequence>MTEFTNYIEDLQTNIKRGGERSHYPSLKRLIESLMMGIYATIEEKGNQQGIPDFTIRKNDRILGYIEAKDINIDLAKTQKTEQLKRYLESNIGYNLILTNYLEFRWYVDGECQQTAQLANLEQGEIIL</sequence>